<accession>A0A6N7YLY1</accession>
<dbReference type="Gene3D" id="1.20.144.10">
    <property type="entry name" value="Phosphatidic acid phosphatase type 2/haloperoxidase"/>
    <property type="match status" value="1"/>
</dbReference>
<reference evidence="4 5" key="1">
    <citation type="submission" date="2019-11" db="EMBL/GenBank/DDBJ databases">
        <title>Draft genome of Amycolatopsis RM579.</title>
        <authorList>
            <person name="Duangmal K."/>
            <person name="Mingma R."/>
        </authorList>
    </citation>
    <scope>NUCLEOTIDE SEQUENCE [LARGE SCALE GENOMIC DNA]</scope>
    <source>
        <strain evidence="4 5">RM579</strain>
    </source>
</reference>
<feature type="transmembrane region" description="Helical" evidence="2">
    <location>
        <begin position="35"/>
        <end position="53"/>
    </location>
</feature>
<dbReference type="Pfam" id="PF01569">
    <property type="entry name" value="PAP2"/>
    <property type="match status" value="1"/>
</dbReference>
<feature type="transmembrane region" description="Helical" evidence="2">
    <location>
        <begin position="103"/>
        <end position="121"/>
    </location>
</feature>
<dbReference type="SMART" id="SM00014">
    <property type="entry name" value="acidPPc"/>
    <property type="match status" value="1"/>
</dbReference>
<dbReference type="SUPFAM" id="SSF48317">
    <property type="entry name" value="Acid phosphatase/Vanadium-dependent haloperoxidase"/>
    <property type="match status" value="1"/>
</dbReference>
<keyword evidence="2" id="KW-0812">Transmembrane</keyword>
<feature type="domain" description="Phosphatidic acid phosphatase type 2/haloperoxidase" evidence="3">
    <location>
        <begin position="103"/>
        <end position="200"/>
    </location>
</feature>
<dbReference type="Proteomes" id="UP000440096">
    <property type="component" value="Unassembled WGS sequence"/>
</dbReference>
<feature type="region of interest" description="Disordered" evidence="1">
    <location>
        <begin position="209"/>
        <end position="229"/>
    </location>
</feature>
<organism evidence="4 5">
    <name type="scientific">Amycolatopsis pithecellobii</name>
    <dbReference type="NCBI Taxonomy" id="664692"/>
    <lineage>
        <taxon>Bacteria</taxon>
        <taxon>Bacillati</taxon>
        <taxon>Actinomycetota</taxon>
        <taxon>Actinomycetes</taxon>
        <taxon>Pseudonocardiales</taxon>
        <taxon>Pseudonocardiaceae</taxon>
        <taxon>Amycolatopsis</taxon>
    </lineage>
</organism>
<name>A0A6N7YLY1_9PSEU</name>
<keyword evidence="2" id="KW-1133">Transmembrane helix</keyword>
<proteinExistence type="predicted"/>
<evidence type="ECO:0000256" key="2">
    <source>
        <dbReference type="SAM" id="Phobius"/>
    </source>
</evidence>
<feature type="transmembrane region" description="Helical" evidence="2">
    <location>
        <begin position="158"/>
        <end position="179"/>
    </location>
</feature>
<evidence type="ECO:0000313" key="4">
    <source>
        <dbReference type="EMBL" id="MTD53937.1"/>
    </source>
</evidence>
<feature type="transmembrane region" description="Helical" evidence="2">
    <location>
        <begin position="73"/>
        <end position="96"/>
    </location>
</feature>
<evidence type="ECO:0000256" key="1">
    <source>
        <dbReference type="SAM" id="MobiDB-lite"/>
    </source>
</evidence>
<dbReference type="InterPro" id="IPR036938">
    <property type="entry name" value="PAP2/HPO_sf"/>
</dbReference>
<keyword evidence="5" id="KW-1185">Reference proteome</keyword>
<comment type="caution">
    <text evidence="4">The sequence shown here is derived from an EMBL/GenBank/DDBJ whole genome shotgun (WGS) entry which is preliminary data.</text>
</comment>
<keyword evidence="2" id="KW-0472">Membrane</keyword>
<dbReference type="InterPro" id="IPR000326">
    <property type="entry name" value="PAP2/HPO"/>
</dbReference>
<feature type="transmembrane region" description="Helical" evidence="2">
    <location>
        <begin position="133"/>
        <end position="153"/>
    </location>
</feature>
<dbReference type="EMBL" id="WMBA01000008">
    <property type="protein sequence ID" value="MTD53937.1"/>
    <property type="molecule type" value="Genomic_DNA"/>
</dbReference>
<evidence type="ECO:0000313" key="5">
    <source>
        <dbReference type="Proteomes" id="UP000440096"/>
    </source>
</evidence>
<dbReference type="OrthoDB" id="4571073at2"/>
<protein>
    <submittedName>
        <fullName evidence="4">Phosphatase PAP2 family protein</fullName>
    </submittedName>
</protein>
<evidence type="ECO:0000259" key="3">
    <source>
        <dbReference type="SMART" id="SM00014"/>
    </source>
</evidence>
<sequence length="229" mass="23778">MRCMNFAPMSPRASAASSRSGRVASVSTRISSPSVRVGIAVLAALGMVALGLWPPAFLQRGLGDGTHSTLLDILVLPTEPYVLIPVIALIAGFQVLRRRWRETAFCVAATALPLALNTWVLKPLFGHELRGDLAYPSGHTVGLATTLIVLVFLTRQWLLAIIAAAVTAAAGIGLVGLGYHYPVDVLGGACLAVAAVFTLSLVLRPGRARSAGSPHADTSSGNPPAASPE</sequence>
<feature type="transmembrane region" description="Helical" evidence="2">
    <location>
        <begin position="185"/>
        <end position="203"/>
    </location>
</feature>
<dbReference type="AlphaFoldDB" id="A0A6N7YLY1"/>
<gene>
    <name evidence="4" type="ORF">GKO32_08090</name>
</gene>